<accession>A0A1I4GSX3</accession>
<evidence type="ECO:0000259" key="1">
    <source>
        <dbReference type="Pfam" id="PF08279"/>
    </source>
</evidence>
<reference evidence="3 4" key="1">
    <citation type="submission" date="2016-10" db="EMBL/GenBank/DDBJ databases">
        <authorList>
            <person name="de Groot N.N."/>
        </authorList>
    </citation>
    <scope>NUCLEOTIDE SEQUENCE [LARGE SCALE GENOMIC DNA]</scope>
    <source>
        <strain evidence="3 4">DSM 16199</strain>
    </source>
</reference>
<gene>
    <name evidence="3" type="ORF">SAMN04488004_11431</name>
</gene>
<dbReference type="STRING" id="195913.SAMN04488004_11431"/>
<dbReference type="PANTHER" id="PTHR34580">
    <property type="match status" value="1"/>
</dbReference>
<evidence type="ECO:0000259" key="2">
    <source>
        <dbReference type="Pfam" id="PF13280"/>
    </source>
</evidence>
<proteinExistence type="predicted"/>
<dbReference type="InterPro" id="IPR051534">
    <property type="entry name" value="CBASS_pafABC_assoc_protein"/>
</dbReference>
<dbReference type="Pfam" id="PF13280">
    <property type="entry name" value="WYL"/>
    <property type="match status" value="1"/>
</dbReference>
<dbReference type="PROSITE" id="PS52050">
    <property type="entry name" value="WYL"/>
    <property type="match status" value="1"/>
</dbReference>
<name>A0A1I4GSX3_9RHOB</name>
<keyword evidence="4" id="KW-1185">Reference proteome</keyword>
<organism evidence="3 4">
    <name type="scientific">Loktanella salsilacus</name>
    <dbReference type="NCBI Taxonomy" id="195913"/>
    <lineage>
        <taxon>Bacteria</taxon>
        <taxon>Pseudomonadati</taxon>
        <taxon>Pseudomonadota</taxon>
        <taxon>Alphaproteobacteria</taxon>
        <taxon>Rhodobacterales</taxon>
        <taxon>Roseobacteraceae</taxon>
        <taxon>Loktanella</taxon>
    </lineage>
</organism>
<dbReference type="PANTHER" id="PTHR34580:SF3">
    <property type="entry name" value="PROTEIN PAFB"/>
    <property type="match status" value="1"/>
</dbReference>
<dbReference type="InterPro" id="IPR013196">
    <property type="entry name" value="HTH_11"/>
</dbReference>
<evidence type="ECO:0000313" key="4">
    <source>
        <dbReference type="Proteomes" id="UP000199550"/>
    </source>
</evidence>
<feature type="domain" description="WYL" evidence="2">
    <location>
        <begin position="138"/>
        <end position="203"/>
    </location>
</feature>
<dbReference type="AlphaFoldDB" id="A0A1I4GSX3"/>
<sequence>MARTDRLFRLIDALRRLPPPVTAAQLAAETEVSPRTLYRDIDTLRRGGALIDGAPGYGYTLTEDTALPPQTFTQEEIEALVLGLAEAQHRGDPALSAAADTALGKIIATLPDRMQRQAQHAAIMVRRVERPPQPAADLSLIRRACWDELALGIAYVDATGAASDRRILPLAMVYLDRGIMVLAWCVLRQDFRKFMADRITSAALTDDSFRPRRAGMLRDYVAQMTTNRH</sequence>
<dbReference type="EMBL" id="FOTF01000014">
    <property type="protein sequence ID" value="SFL32610.1"/>
    <property type="molecule type" value="Genomic_DNA"/>
</dbReference>
<evidence type="ECO:0000313" key="3">
    <source>
        <dbReference type="EMBL" id="SFL32610.1"/>
    </source>
</evidence>
<dbReference type="SUPFAM" id="SSF46785">
    <property type="entry name" value="Winged helix' DNA-binding domain"/>
    <property type="match status" value="1"/>
</dbReference>
<dbReference type="OrthoDB" id="9807255at2"/>
<dbReference type="RefSeq" id="WP_090190163.1">
    <property type="nucleotide sequence ID" value="NZ_FOTF01000014.1"/>
</dbReference>
<dbReference type="Gene3D" id="1.10.10.10">
    <property type="entry name" value="Winged helix-like DNA-binding domain superfamily/Winged helix DNA-binding domain"/>
    <property type="match status" value="1"/>
</dbReference>
<feature type="domain" description="Helix-turn-helix type 11" evidence="1">
    <location>
        <begin position="6"/>
        <end position="59"/>
    </location>
</feature>
<dbReference type="InterPro" id="IPR026881">
    <property type="entry name" value="WYL_dom"/>
</dbReference>
<dbReference type="Proteomes" id="UP000199550">
    <property type="component" value="Unassembled WGS sequence"/>
</dbReference>
<protein>
    <submittedName>
        <fullName evidence="3">WYL domain-containing protein</fullName>
    </submittedName>
</protein>
<dbReference type="InterPro" id="IPR036388">
    <property type="entry name" value="WH-like_DNA-bd_sf"/>
</dbReference>
<dbReference type="InterPro" id="IPR036390">
    <property type="entry name" value="WH_DNA-bd_sf"/>
</dbReference>
<dbReference type="Pfam" id="PF08279">
    <property type="entry name" value="HTH_11"/>
    <property type="match status" value="1"/>
</dbReference>